<accession>A0AAW0UZK9</accession>
<evidence type="ECO:0000256" key="2">
    <source>
        <dbReference type="SAM" id="SignalP"/>
    </source>
</evidence>
<dbReference type="Proteomes" id="UP001487740">
    <property type="component" value="Unassembled WGS sequence"/>
</dbReference>
<proteinExistence type="predicted"/>
<feature type="compositionally biased region" description="Basic and acidic residues" evidence="1">
    <location>
        <begin position="452"/>
        <end position="466"/>
    </location>
</feature>
<feature type="compositionally biased region" description="Gly residues" evidence="1">
    <location>
        <begin position="372"/>
        <end position="381"/>
    </location>
</feature>
<keyword evidence="2" id="KW-0732">Signal</keyword>
<feature type="compositionally biased region" description="Polar residues" evidence="1">
    <location>
        <begin position="498"/>
        <end position="514"/>
    </location>
</feature>
<feature type="region of interest" description="Disordered" evidence="1">
    <location>
        <begin position="1"/>
        <end position="22"/>
    </location>
</feature>
<feature type="signal peptide" evidence="2">
    <location>
        <begin position="1"/>
        <end position="45"/>
    </location>
</feature>
<reference evidence="3 4" key="1">
    <citation type="submission" date="2023-03" db="EMBL/GenBank/DDBJ databases">
        <title>High-quality genome of Scylla paramamosain provides insights in environmental adaptation.</title>
        <authorList>
            <person name="Zhang L."/>
        </authorList>
    </citation>
    <scope>NUCLEOTIDE SEQUENCE [LARGE SCALE GENOMIC DNA]</scope>
    <source>
        <strain evidence="3">LZ_2023a</strain>
        <tissue evidence="3">Muscle</tissue>
    </source>
</reference>
<feature type="compositionally biased region" description="Basic residues" evidence="1">
    <location>
        <begin position="467"/>
        <end position="478"/>
    </location>
</feature>
<keyword evidence="4" id="KW-1185">Reference proteome</keyword>
<gene>
    <name evidence="3" type="ORF">O3P69_007696</name>
</gene>
<evidence type="ECO:0000313" key="4">
    <source>
        <dbReference type="Proteomes" id="UP001487740"/>
    </source>
</evidence>
<feature type="region of interest" description="Disordered" evidence="1">
    <location>
        <begin position="418"/>
        <end position="530"/>
    </location>
</feature>
<feature type="region of interest" description="Disordered" evidence="1">
    <location>
        <begin position="95"/>
        <end position="202"/>
    </location>
</feature>
<feature type="region of interest" description="Disordered" evidence="1">
    <location>
        <begin position="286"/>
        <end position="351"/>
    </location>
</feature>
<organism evidence="3 4">
    <name type="scientific">Scylla paramamosain</name>
    <name type="common">Mud crab</name>
    <dbReference type="NCBI Taxonomy" id="85552"/>
    <lineage>
        <taxon>Eukaryota</taxon>
        <taxon>Metazoa</taxon>
        <taxon>Ecdysozoa</taxon>
        <taxon>Arthropoda</taxon>
        <taxon>Crustacea</taxon>
        <taxon>Multicrustacea</taxon>
        <taxon>Malacostraca</taxon>
        <taxon>Eumalacostraca</taxon>
        <taxon>Eucarida</taxon>
        <taxon>Decapoda</taxon>
        <taxon>Pleocyemata</taxon>
        <taxon>Brachyura</taxon>
        <taxon>Eubrachyura</taxon>
        <taxon>Portunoidea</taxon>
        <taxon>Portunidae</taxon>
        <taxon>Portuninae</taxon>
        <taxon>Scylla</taxon>
    </lineage>
</organism>
<sequence length="530" mass="58544">MLLSDAHSSSGSGGIGDGSRSRPQHRHPLLHVCFLAWLWSSLVLAASDWSSPEGTLSTRSSLAEGWRSVLERQDPLGTSGPSKIGTVAAPLGLVTDSGARGTRTRRWPLTGEDNGRTQNGSTWPLHPGSSATVPLSLSPSVKSPDSKARELNPLRISTTSHAKPSALRYTPLAHPHHRNVSYAPRPPQRHTPPRLNTSSYTHAAASPRPLYDFSSTSRPHHIYTTSLPLNVHTTTVSHYTTSPPIHNTSTTPHRHYNTPLHTHNTNTTLYPHNITPYLHNTYTKATSHHTNTTSHHTTSPHAHNTTPHLNTHTKATPVNPEDLLLSNSPSRRPSSPMRPAKPDPSHNLAGHRVPEVHEGDAVSSGFLLYRGGGGGGGGGSGSNHQYPTPAPSHASIQASKTPVVPASLLVTLADHSYLQQEQQRKQHQQKQQQKHQRTQQRPHQQQRHQQKQHQEKEQQQQREQKSRNRRRRGRRRRNSRDNIQLPSPLFNMHPSHALQPTTSPASCQSLTLPDTSPPVPRSHTRQMHLT</sequence>
<feature type="compositionally biased region" description="Low complexity" evidence="1">
    <location>
        <begin position="288"/>
        <end position="308"/>
    </location>
</feature>
<protein>
    <submittedName>
        <fullName evidence="3">Uncharacterized protein</fullName>
    </submittedName>
</protein>
<comment type="caution">
    <text evidence="3">The sequence shown here is derived from an EMBL/GenBank/DDBJ whole genome shotgun (WGS) entry which is preliminary data.</text>
</comment>
<feature type="region of interest" description="Disordered" evidence="1">
    <location>
        <begin position="372"/>
        <end position="398"/>
    </location>
</feature>
<name>A0AAW0UZK9_SCYPA</name>
<evidence type="ECO:0000313" key="3">
    <source>
        <dbReference type="EMBL" id="KAK8404618.1"/>
    </source>
</evidence>
<feature type="compositionally biased region" description="Basic residues" evidence="1">
    <location>
        <begin position="425"/>
        <end position="451"/>
    </location>
</feature>
<dbReference type="EMBL" id="JARAKH010000004">
    <property type="protein sequence ID" value="KAK8404618.1"/>
    <property type="molecule type" value="Genomic_DNA"/>
</dbReference>
<feature type="compositionally biased region" description="Low complexity" evidence="1">
    <location>
        <begin position="323"/>
        <end position="338"/>
    </location>
</feature>
<feature type="compositionally biased region" description="Low complexity" evidence="1">
    <location>
        <begin position="133"/>
        <end position="143"/>
    </location>
</feature>
<dbReference type="AlphaFoldDB" id="A0AAW0UZK9"/>
<feature type="chain" id="PRO_5043452270" evidence="2">
    <location>
        <begin position="46"/>
        <end position="530"/>
    </location>
</feature>
<evidence type="ECO:0000256" key="1">
    <source>
        <dbReference type="SAM" id="MobiDB-lite"/>
    </source>
</evidence>